<evidence type="ECO:0000313" key="2">
    <source>
        <dbReference type="EMBL" id="MRH20547.1"/>
    </source>
</evidence>
<feature type="chain" id="PRO_5032835867" evidence="1">
    <location>
        <begin position="23"/>
        <end position="130"/>
    </location>
</feature>
<name>A0A844BKN2_9RHOB</name>
<organism evidence="2 3">
    <name type="scientific">Rhodovulum strictum</name>
    <dbReference type="NCBI Taxonomy" id="58314"/>
    <lineage>
        <taxon>Bacteria</taxon>
        <taxon>Pseudomonadati</taxon>
        <taxon>Pseudomonadota</taxon>
        <taxon>Alphaproteobacteria</taxon>
        <taxon>Rhodobacterales</taxon>
        <taxon>Paracoccaceae</taxon>
        <taxon>Rhodovulum</taxon>
    </lineage>
</organism>
<feature type="signal peptide" evidence="1">
    <location>
        <begin position="1"/>
        <end position="22"/>
    </location>
</feature>
<protein>
    <submittedName>
        <fullName evidence="2">Uncharacterized protein</fullName>
    </submittedName>
</protein>
<sequence length="130" mass="14044">MPSLARSAALALAVALAPVAAAAQQLVGEYVAVIGPQDLYNSRGERLTEPWQILRQDRANFHRFGRRDPGDEGDPFFADANNRAAMERMLIGGRIDPAAARAILAGGAMVVVRIWGQGGRGDYVTVDVWR</sequence>
<dbReference type="OrthoDB" id="8453064at2"/>
<reference evidence="2 3" key="1">
    <citation type="submission" date="2019-11" db="EMBL/GenBank/DDBJ databases">
        <title>Draft Whole-Genome sequence of the marine photosynthetic bacterium Rhodovulum strictum DSM 11289.</title>
        <authorList>
            <person name="Kyndt J.A."/>
            <person name="Meyer T.E."/>
        </authorList>
    </citation>
    <scope>NUCLEOTIDE SEQUENCE [LARGE SCALE GENOMIC DNA]</scope>
    <source>
        <strain evidence="2 3">DSM 11289</strain>
    </source>
</reference>
<keyword evidence="3" id="KW-1185">Reference proteome</keyword>
<accession>A0A844BKN2</accession>
<dbReference type="EMBL" id="WJPO01000006">
    <property type="protein sequence ID" value="MRH20547.1"/>
    <property type="molecule type" value="Genomic_DNA"/>
</dbReference>
<dbReference type="AlphaFoldDB" id="A0A844BKN2"/>
<dbReference type="Proteomes" id="UP000466730">
    <property type="component" value="Unassembled WGS sequence"/>
</dbReference>
<dbReference type="RefSeq" id="WP_153747854.1">
    <property type="nucleotide sequence ID" value="NZ_BAAADI010000008.1"/>
</dbReference>
<proteinExistence type="predicted"/>
<evidence type="ECO:0000256" key="1">
    <source>
        <dbReference type="SAM" id="SignalP"/>
    </source>
</evidence>
<gene>
    <name evidence="2" type="ORF">GH815_06040</name>
</gene>
<comment type="caution">
    <text evidence="2">The sequence shown here is derived from an EMBL/GenBank/DDBJ whole genome shotgun (WGS) entry which is preliminary data.</text>
</comment>
<evidence type="ECO:0000313" key="3">
    <source>
        <dbReference type="Proteomes" id="UP000466730"/>
    </source>
</evidence>
<keyword evidence="1" id="KW-0732">Signal</keyword>